<dbReference type="EMBL" id="RBEE01000044">
    <property type="protein sequence ID" value="RNL50325.1"/>
    <property type="molecule type" value="Genomic_DNA"/>
</dbReference>
<dbReference type="Proteomes" id="UP000274046">
    <property type="component" value="Unassembled WGS sequence"/>
</dbReference>
<dbReference type="RefSeq" id="WP_123207435.1">
    <property type="nucleotide sequence ID" value="NZ_RBEE01000044.1"/>
</dbReference>
<sequence>MEIRPKKKGGRPPKKIKRQSMVRLRLTITERFLLEQKSKRAGMGISDFIRHSVISSKVMSRFGEVEISAHRVLAGMANNLNQLTKKAHQLGLLIMAKRCQDLISEIEDHMKTMNDL</sequence>
<dbReference type="Pfam" id="PF21983">
    <property type="entry name" value="NikA-like"/>
    <property type="match status" value="1"/>
</dbReference>
<gene>
    <name evidence="1" type="primary">mobC</name>
    <name evidence="1" type="ORF">D7004_19215</name>
</gene>
<protein>
    <submittedName>
        <fullName evidence="1">Plasmid mobilization relaxosome protein MobC</fullName>
    </submittedName>
</protein>
<comment type="caution">
    <text evidence="1">The sequence shown here is derived from an EMBL/GenBank/DDBJ whole genome shotgun (WGS) entry which is preliminary data.</text>
</comment>
<dbReference type="InterPro" id="IPR053842">
    <property type="entry name" value="NikA-like"/>
</dbReference>
<proteinExistence type="predicted"/>
<keyword evidence="2" id="KW-1185">Reference proteome</keyword>
<dbReference type="AlphaFoldDB" id="A0A3N0BPS6"/>
<evidence type="ECO:0000313" key="2">
    <source>
        <dbReference type="Proteomes" id="UP000274046"/>
    </source>
</evidence>
<dbReference type="OrthoDB" id="3268254at2"/>
<organism evidence="1 2">
    <name type="scientific">Pedobacter jejuensis</name>
    <dbReference type="NCBI Taxonomy" id="1268550"/>
    <lineage>
        <taxon>Bacteria</taxon>
        <taxon>Pseudomonadati</taxon>
        <taxon>Bacteroidota</taxon>
        <taxon>Sphingobacteriia</taxon>
        <taxon>Sphingobacteriales</taxon>
        <taxon>Sphingobacteriaceae</taxon>
        <taxon>Pedobacter</taxon>
    </lineage>
</organism>
<reference evidence="1 2" key="1">
    <citation type="submission" date="2018-10" db="EMBL/GenBank/DDBJ databases">
        <title>Genome sequencing of Pedobacter jejuensis TNB23.</title>
        <authorList>
            <person name="Cho Y.-J."/>
            <person name="Cho A."/>
            <person name="Kim O.-S."/>
        </authorList>
    </citation>
    <scope>NUCLEOTIDE SEQUENCE [LARGE SCALE GENOMIC DNA]</scope>
    <source>
        <strain evidence="1 2">TNB23</strain>
    </source>
</reference>
<accession>A0A3N0BPS6</accession>
<evidence type="ECO:0000313" key="1">
    <source>
        <dbReference type="EMBL" id="RNL50325.1"/>
    </source>
</evidence>
<name>A0A3N0BPS6_9SPHI</name>